<dbReference type="Proteomes" id="UP000699042">
    <property type="component" value="Unassembled WGS sequence"/>
</dbReference>
<protein>
    <submittedName>
        <fullName evidence="1">Uncharacterized protein</fullName>
    </submittedName>
</protein>
<evidence type="ECO:0000313" key="1">
    <source>
        <dbReference type="EMBL" id="KAG7058056.1"/>
    </source>
</evidence>
<sequence>MYEVNCEYNCQKLNRLHDCFCRKLPYLRFRGQGGIRVRLNLPPHFCFTLGSPQSAVRIYGPPSQSRTHNVLLQQGSQAYLKHTTPTHGAHTRSVIAPPLLLKLATRCSPAEAAIQHASLPPHLWAQFVDAVGGTWRS</sequence>
<organism evidence="1 2">
    <name type="scientific">Colletotrichum scovillei</name>
    <dbReference type="NCBI Taxonomy" id="1209932"/>
    <lineage>
        <taxon>Eukaryota</taxon>
        <taxon>Fungi</taxon>
        <taxon>Dikarya</taxon>
        <taxon>Ascomycota</taxon>
        <taxon>Pezizomycotina</taxon>
        <taxon>Sordariomycetes</taxon>
        <taxon>Hypocreomycetidae</taxon>
        <taxon>Glomerellales</taxon>
        <taxon>Glomerellaceae</taxon>
        <taxon>Colletotrichum</taxon>
        <taxon>Colletotrichum acutatum species complex</taxon>
    </lineage>
</organism>
<keyword evidence="2" id="KW-1185">Reference proteome</keyword>
<proteinExistence type="predicted"/>
<comment type="caution">
    <text evidence="1">The sequence shown here is derived from an EMBL/GenBank/DDBJ whole genome shotgun (WGS) entry which is preliminary data.</text>
</comment>
<dbReference type="AlphaFoldDB" id="A0A9P7RGY5"/>
<name>A0A9P7RGY5_9PEZI</name>
<dbReference type="EMBL" id="JAESDN010000001">
    <property type="protein sequence ID" value="KAG7058056.1"/>
    <property type="molecule type" value="Genomic_DNA"/>
</dbReference>
<evidence type="ECO:0000313" key="2">
    <source>
        <dbReference type="Proteomes" id="UP000699042"/>
    </source>
</evidence>
<accession>A0A9P7RGY5</accession>
<reference evidence="1" key="1">
    <citation type="submission" date="2021-05" db="EMBL/GenBank/DDBJ databases">
        <title>Comparative genomics of three Colletotrichum scovillei strains and genetic complementation revealed genes involved fungal growth and virulence on chili pepper.</title>
        <authorList>
            <person name="Hsieh D.-K."/>
            <person name="Chuang S.-C."/>
            <person name="Chen C.-Y."/>
            <person name="Chao Y.-T."/>
            <person name="Lu M.-Y.J."/>
            <person name="Lee M.-H."/>
            <person name="Shih M.-C."/>
        </authorList>
    </citation>
    <scope>NUCLEOTIDE SEQUENCE</scope>
    <source>
        <strain evidence="1">Coll-153</strain>
    </source>
</reference>
<gene>
    <name evidence="1" type="ORF">JMJ77_005434</name>
</gene>